<evidence type="ECO:0000256" key="8">
    <source>
        <dbReference type="ARBA" id="ARBA00022598"/>
    </source>
</evidence>
<proteinExistence type="inferred from homology"/>
<keyword evidence="7 17" id="KW-0963">Cytoplasm</keyword>
<dbReference type="Pfam" id="PF21799">
    <property type="entry name" value="MurD-like_N"/>
    <property type="match status" value="1"/>
</dbReference>
<comment type="subcellular location">
    <subcellularLocation>
        <location evidence="2 17 18">Cytoplasm</location>
    </subcellularLocation>
</comment>
<dbReference type="Proteomes" id="UP000823894">
    <property type="component" value="Unassembled WGS sequence"/>
</dbReference>
<dbReference type="GO" id="GO:0008360">
    <property type="term" value="P:regulation of cell shape"/>
    <property type="evidence" value="ECO:0007669"/>
    <property type="project" value="UniProtKB-KW"/>
</dbReference>
<feature type="binding site" evidence="17">
    <location>
        <begin position="122"/>
        <end position="128"/>
    </location>
    <ligand>
        <name>ATP</name>
        <dbReference type="ChEBI" id="CHEBI:30616"/>
    </ligand>
</feature>
<dbReference type="EMBL" id="DWWK01000009">
    <property type="protein sequence ID" value="HJC37553.1"/>
    <property type="molecule type" value="Genomic_DNA"/>
</dbReference>
<dbReference type="Gene3D" id="3.40.50.720">
    <property type="entry name" value="NAD(P)-binding Rossmann-like Domain"/>
    <property type="match status" value="1"/>
</dbReference>
<evidence type="ECO:0000259" key="20">
    <source>
        <dbReference type="Pfam" id="PF08245"/>
    </source>
</evidence>
<evidence type="ECO:0000256" key="17">
    <source>
        <dbReference type="HAMAP-Rule" id="MF_00639"/>
    </source>
</evidence>
<evidence type="ECO:0000256" key="3">
    <source>
        <dbReference type="ARBA" id="ARBA00004752"/>
    </source>
</evidence>
<evidence type="ECO:0000313" key="21">
    <source>
        <dbReference type="EMBL" id="HJC37553.1"/>
    </source>
</evidence>
<reference evidence="21" key="2">
    <citation type="submission" date="2021-04" db="EMBL/GenBank/DDBJ databases">
        <authorList>
            <person name="Gilroy R."/>
        </authorList>
    </citation>
    <scope>NUCLEOTIDE SEQUENCE</scope>
    <source>
        <strain evidence="21">ChiGjej1B1-1692</strain>
    </source>
</reference>
<dbReference type="AlphaFoldDB" id="A0A9D2NU64"/>
<dbReference type="GO" id="GO:0051301">
    <property type="term" value="P:cell division"/>
    <property type="evidence" value="ECO:0007669"/>
    <property type="project" value="UniProtKB-KW"/>
</dbReference>
<evidence type="ECO:0000256" key="13">
    <source>
        <dbReference type="ARBA" id="ARBA00023316"/>
    </source>
</evidence>
<comment type="similarity">
    <text evidence="4 17">Belongs to the MurCDEF family.</text>
</comment>
<comment type="catalytic activity">
    <reaction evidence="16 17 18">
        <text>UDP-N-acetyl-alpha-D-muramoyl-L-alanine + D-glutamate + ATP = UDP-N-acetyl-alpha-D-muramoyl-L-alanyl-D-glutamate + ADP + phosphate + H(+)</text>
        <dbReference type="Rhea" id="RHEA:16429"/>
        <dbReference type="ChEBI" id="CHEBI:15378"/>
        <dbReference type="ChEBI" id="CHEBI:29986"/>
        <dbReference type="ChEBI" id="CHEBI:30616"/>
        <dbReference type="ChEBI" id="CHEBI:43474"/>
        <dbReference type="ChEBI" id="CHEBI:83898"/>
        <dbReference type="ChEBI" id="CHEBI:83900"/>
        <dbReference type="ChEBI" id="CHEBI:456216"/>
        <dbReference type="EC" id="6.3.2.9"/>
    </reaction>
</comment>
<evidence type="ECO:0000256" key="10">
    <source>
        <dbReference type="ARBA" id="ARBA00022840"/>
    </source>
</evidence>
<dbReference type="Pfam" id="PF08245">
    <property type="entry name" value="Mur_ligase_M"/>
    <property type="match status" value="1"/>
</dbReference>
<dbReference type="GO" id="GO:0008764">
    <property type="term" value="F:UDP-N-acetylmuramoylalanine-D-glutamate ligase activity"/>
    <property type="evidence" value="ECO:0007669"/>
    <property type="project" value="UniProtKB-UniRule"/>
</dbReference>
<comment type="caution">
    <text evidence="21">The sequence shown here is derived from an EMBL/GenBank/DDBJ whole genome shotgun (WGS) entry which is preliminary data.</text>
</comment>
<sequence>MDIKGKNVLVFGSGISGESACRLLLTEGASVILYDGNDRLDREEILRKISPGEGQNIEILLGELTEEQLAELLDRLSLVVMSPGVPTDLPVVERMRERGIPIWGEIELAYMFGRGDVLAITGTNGKTTTTALLGEIMKNYKESVFVVGNIGTPYTGVVPETTPDSVVVAEISSFQLETVHEFRPKVSAILNITPDHLNRHHTMEAYIEAKERIAENQTEQDICVLNYEDEETRAFGEKTRAEVLYFSSQRKLNRGVYLEDGDIICNIDEKIRICNVSELNLLGTHNYENVMAAAAMAYAYGSPMEIIRKTVMEFKGVAHRIEFVAEKNGVAYYNDSKGTNPDAAIRGIRAMNRPTVLIGGGYDKESSYEEWIRAFDGKVKKFVLLGATREKIAETARKLGFHDIVMADTFEEAFAKCVEYAQPGDAVLLSPACASWGMFKNYEERGDKFKELVNRL</sequence>
<dbReference type="SUPFAM" id="SSF53623">
    <property type="entry name" value="MurD-like peptide ligases, catalytic domain"/>
    <property type="match status" value="1"/>
</dbReference>
<dbReference type="EC" id="6.3.2.9" evidence="5 17"/>
<evidence type="ECO:0000256" key="7">
    <source>
        <dbReference type="ARBA" id="ARBA00022490"/>
    </source>
</evidence>
<accession>A0A9D2NU64</accession>
<evidence type="ECO:0000256" key="12">
    <source>
        <dbReference type="ARBA" id="ARBA00022984"/>
    </source>
</evidence>
<evidence type="ECO:0000256" key="1">
    <source>
        <dbReference type="ARBA" id="ARBA00002734"/>
    </source>
</evidence>
<comment type="function">
    <text evidence="1 17 18">Cell wall formation. Catalyzes the addition of glutamate to the nucleotide precursor UDP-N-acetylmuramoyl-L-alanine (UMA).</text>
</comment>
<feature type="domain" description="Mur ligase C-terminal" evidence="19">
    <location>
        <begin position="319"/>
        <end position="433"/>
    </location>
</feature>
<dbReference type="Gene3D" id="3.90.190.20">
    <property type="entry name" value="Mur ligase, C-terminal domain"/>
    <property type="match status" value="1"/>
</dbReference>
<evidence type="ECO:0000256" key="6">
    <source>
        <dbReference type="ARBA" id="ARBA00015655"/>
    </source>
</evidence>
<evidence type="ECO:0000256" key="16">
    <source>
        <dbReference type="ARBA" id="ARBA00047632"/>
    </source>
</evidence>
<dbReference type="InterPro" id="IPR036615">
    <property type="entry name" value="Mur_ligase_C_dom_sf"/>
</dbReference>
<evidence type="ECO:0000313" key="22">
    <source>
        <dbReference type="Proteomes" id="UP000823894"/>
    </source>
</evidence>
<dbReference type="GO" id="GO:0071555">
    <property type="term" value="P:cell wall organization"/>
    <property type="evidence" value="ECO:0007669"/>
    <property type="project" value="UniProtKB-KW"/>
</dbReference>
<dbReference type="HAMAP" id="MF_00639">
    <property type="entry name" value="MurD"/>
    <property type="match status" value="1"/>
</dbReference>
<name>A0A9D2NU64_9FIRM</name>
<comment type="pathway">
    <text evidence="3 17 18">Cell wall biogenesis; peptidoglycan biosynthesis.</text>
</comment>
<dbReference type="SUPFAM" id="SSF51984">
    <property type="entry name" value="MurCD N-terminal domain"/>
    <property type="match status" value="1"/>
</dbReference>
<keyword evidence="11 17" id="KW-0133">Cell shape</keyword>
<dbReference type="InterPro" id="IPR005762">
    <property type="entry name" value="MurD"/>
</dbReference>
<dbReference type="Gene3D" id="3.40.1190.10">
    <property type="entry name" value="Mur-like, catalytic domain"/>
    <property type="match status" value="1"/>
</dbReference>
<evidence type="ECO:0000256" key="18">
    <source>
        <dbReference type="RuleBase" id="RU003664"/>
    </source>
</evidence>
<organism evidence="21 22">
    <name type="scientific">Candidatus Mediterraneibacter faecigallinarum</name>
    <dbReference type="NCBI Taxonomy" id="2838669"/>
    <lineage>
        <taxon>Bacteria</taxon>
        <taxon>Bacillati</taxon>
        <taxon>Bacillota</taxon>
        <taxon>Clostridia</taxon>
        <taxon>Lachnospirales</taxon>
        <taxon>Lachnospiraceae</taxon>
        <taxon>Mediterraneibacter</taxon>
    </lineage>
</organism>
<evidence type="ECO:0000256" key="15">
    <source>
        <dbReference type="ARBA" id="ARBA00032324"/>
    </source>
</evidence>
<keyword evidence="17 18" id="KW-0132">Cell division</keyword>
<evidence type="ECO:0000256" key="5">
    <source>
        <dbReference type="ARBA" id="ARBA00012212"/>
    </source>
</evidence>
<evidence type="ECO:0000256" key="9">
    <source>
        <dbReference type="ARBA" id="ARBA00022741"/>
    </source>
</evidence>
<evidence type="ECO:0000259" key="19">
    <source>
        <dbReference type="Pfam" id="PF02875"/>
    </source>
</evidence>
<keyword evidence="9 17" id="KW-0547">Nucleotide-binding</keyword>
<evidence type="ECO:0000256" key="11">
    <source>
        <dbReference type="ARBA" id="ARBA00022960"/>
    </source>
</evidence>
<keyword evidence="13 17" id="KW-0961">Cell wall biogenesis/degradation</keyword>
<keyword evidence="12 17" id="KW-0573">Peptidoglycan synthesis</keyword>
<evidence type="ECO:0000256" key="14">
    <source>
        <dbReference type="ARBA" id="ARBA00030398"/>
    </source>
</evidence>
<dbReference type="GO" id="GO:0005524">
    <property type="term" value="F:ATP binding"/>
    <property type="evidence" value="ECO:0007669"/>
    <property type="project" value="UniProtKB-UniRule"/>
</dbReference>
<evidence type="ECO:0000256" key="2">
    <source>
        <dbReference type="ARBA" id="ARBA00004496"/>
    </source>
</evidence>
<dbReference type="InterPro" id="IPR013221">
    <property type="entry name" value="Mur_ligase_cen"/>
</dbReference>
<protein>
    <recommendedName>
        <fullName evidence="6 17">UDP-N-acetylmuramoylalanine--D-glutamate ligase</fullName>
        <ecNumber evidence="5 17">6.3.2.9</ecNumber>
    </recommendedName>
    <alternativeName>
        <fullName evidence="15 17">D-glutamic acid-adding enzyme</fullName>
    </alternativeName>
    <alternativeName>
        <fullName evidence="14 17">UDP-N-acetylmuramoyl-L-alanyl-D-glutamate synthetase</fullName>
    </alternativeName>
</protein>
<dbReference type="PANTHER" id="PTHR43692:SF1">
    <property type="entry name" value="UDP-N-ACETYLMURAMOYLALANINE--D-GLUTAMATE LIGASE"/>
    <property type="match status" value="1"/>
</dbReference>
<evidence type="ECO:0000256" key="4">
    <source>
        <dbReference type="ARBA" id="ARBA00010416"/>
    </source>
</evidence>
<dbReference type="InterPro" id="IPR036565">
    <property type="entry name" value="Mur-like_cat_sf"/>
</dbReference>
<dbReference type="PANTHER" id="PTHR43692">
    <property type="entry name" value="UDP-N-ACETYLMURAMOYLALANINE--D-GLUTAMATE LIGASE"/>
    <property type="match status" value="1"/>
</dbReference>
<keyword evidence="10 17" id="KW-0067">ATP-binding</keyword>
<keyword evidence="8 17" id="KW-0436">Ligase</keyword>
<keyword evidence="17 18" id="KW-0131">Cell cycle</keyword>
<gene>
    <name evidence="17" type="primary">murD</name>
    <name evidence="21" type="ORF">H9757_00580</name>
</gene>
<dbReference type="Pfam" id="PF02875">
    <property type="entry name" value="Mur_ligase_C"/>
    <property type="match status" value="1"/>
</dbReference>
<dbReference type="GO" id="GO:0005737">
    <property type="term" value="C:cytoplasm"/>
    <property type="evidence" value="ECO:0007669"/>
    <property type="project" value="UniProtKB-SubCell"/>
</dbReference>
<dbReference type="SUPFAM" id="SSF53244">
    <property type="entry name" value="MurD-like peptide ligases, peptide-binding domain"/>
    <property type="match status" value="1"/>
</dbReference>
<dbReference type="GO" id="GO:0009252">
    <property type="term" value="P:peptidoglycan biosynthetic process"/>
    <property type="evidence" value="ECO:0007669"/>
    <property type="project" value="UniProtKB-UniRule"/>
</dbReference>
<reference evidence="21" key="1">
    <citation type="journal article" date="2021" name="PeerJ">
        <title>Extensive microbial diversity within the chicken gut microbiome revealed by metagenomics and culture.</title>
        <authorList>
            <person name="Gilroy R."/>
            <person name="Ravi A."/>
            <person name="Getino M."/>
            <person name="Pursley I."/>
            <person name="Horton D.L."/>
            <person name="Alikhan N.F."/>
            <person name="Baker D."/>
            <person name="Gharbi K."/>
            <person name="Hall N."/>
            <person name="Watson M."/>
            <person name="Adriaenssens E.M."/>
            <person name="Foster-Nyarko E."/>
            <person name="Jarju S."/>
            <person name="Secka A."/>
            <person name="Antonio M."/>
            <person name="Oren A."/>
            <person name="Chaudhuri R.R."/>
            <person name="La Ragione R."/>
            <person name="Hildebrand F."/>
            <person name="Pallen M.J."/>
        </authorList>
    </citation>
    <scope>NUCLEOTIDE SEQUENCE</scope>
    <source>
        <strain evidence="21">ChiGjej1B1-1692</strain>
    </source>
</reference>
<dbReference type="InterPro" id="IPR004101">
    <property type="entry name" value="Mur_ligase_C"/>
</dbReference>
<feature type="domain" description="Mur ligase central" evidence="20">
    <location>
        <begin position="120"/>
        <end position="297"/>
    </location>
</feature>
<dbReference type="NCBIfam" id="TIGR01087">
    <property type="entry name" value="murD"/>
    <property type="match status" value="1"/>
</dbReference>